<evidence type="ECO:0000313" key="1">
    <source>
        <dbReference type="EMBL" id="CAI2369343.1"/>
    </source>
</evidence>
<protein>
    <submittedName>
        <fullName evidence="1">Uncharacterized protein</fullName>
    </submittedName>
</protein>
<organism evidence="1 2">
    <name type="scientific">Euplotes crassus</name>
    <dbReference type="NCBI Taxonomy" id="5936"/>
    <lineage>
        <taxon>Eukaryota</taxon>
        <taxon>Sar</taxon>
        <taxon>Alveolata</taxon>
        <taxon>Ciliophora</taxon>
        <taxon>Intramacronucleata</taxon>
        <taxon>Spirotrichea</taxon>
        <taxon>Hypotrichia</taxon>
        <taxon>Euplotida</taxon>
        <taxon>Euplotidae</taxon>
        <taxon>Moneuplotes</taxon>
    </lineage>
</organism>
<keyword evidence="2" id="KW-1185">Reference proteome</keyword>
<reference evidence="1" key="1">
    <citation type="submission" date="2023-07" db="EMBL/GenBank/DDBJ databases">
        <authorList>
            <consortium name="AG Swart"/>
            <person name="Singh M."/>
            <person name="Singh A."/>
            <person name="Seah K."/>
            <person name="Emmerich C."/>
        </authorList>
    </citation>
    <scope>NUCLEOTIDE SEQUENCE</scope>
    <source>
        <strain evidence="1">DP1</strain>
    </source>
</reference>
<sequence>MKVNSYKMWLCTPNNIAWPSYDIKELVTSTKLNFYMFPSAFLINFTICNWST</sequence>
<dbReference type="Proteomes" id="UP001295684">
    <property type="component" value="Unassembled WGS sequence"/>
</dbReference>
<name>A0AAD1XET2_EUPCR</name>
<comment type="caution">
    <text evidence="1">The sequence shown here is derived from an EMBL/GenBank/DDBJ whole genome shotgun (WGS) entry which is preliminary data.</text>
</comment>
<accession>A0AAD1XET2</accession>
<dbReference type="AlphaFoldDB" id="A0AAD1XET2"/>
<gene>
    <name evidence="1" type="ORF">ECRASSUSDP1_LOCUS10642</name>
</gene>
<dbReference type="EMBL" id="CAMPGE010010494">
    <property type="protein sequence ID" value="CAI2369343.1"/>
    <property type="molecule type" value="Genomic_DNA"/>
</dbReference>
<proteinExistence type="predicted"/>
<evidence type="ECO:0000313" key="2">
    <source>
        <dbReference type="Proteomes" id="UP001295684"/>
    </source>
</evidence>